<accession>A0ABP8BUI2</accession>
<dbReference type="PROSITE" id="PS50966">
    <property type="entry name" value="ZF_SWIM"/>
    <property type="match status" value="1"/>
</dbReference>
<dbReference type="EMBL" id="BAABAS010000004">
    <property type="protein sequence ID" value="GAA4226032.1"/>
    <property type="molecule type" value="Genomic_DNA"/>
</dbReference>
<keyword evidence="1" id="KW-0479">Metal-binding</keyword>
<dbReference type="RefSeq" id="WP_344890330.1">
    <property type="nucleotide sequence ID" value="NZ_BAABAS010000004.1"/>
</dbReference>
<dbReference type="InterPro" id="IPR007527">
    <property type="entry name" value="Znf_SWIM"/>
</dbReference>
<gene>
    <name evidence="3" type="ORF">GCM10022254_09610</name>
</gene>
<keyword evidence="1" id="KW-0863">Zinc-finger</keyword>
<organism evidence="3 4">
    <name type="scientific">Actinomadura meridiana</name>
    <dbReference type="NCBI Taxonomy" id="559626"/>
    <lineage>
        <taxon>Bacteria</taxon>
        <taxon>Bacillati</taxon>
        <taxon>Actinomycetota</taxon>
        <taxon>Actinomycetes</taxon>
        <taxon>Streptosporangiales</taxon>
        <taxon>Thermomonosporaceae</taxon>
        <taxon>Actinomadura</taxon>
    </lineage>
</organism>
<evidence type="ECO:0000313" key="4">
    <source>
        <dbReference type="Proteomes" id="UP001501710"/>
    </source>
</evidence>
<sequence>MNLSATTPKTATCTRCRATLRSAKSVAREIGPTCERLARQEAAAKAAGFKAATVEKARELIADGGIAPLRTMKSGKRIFRTASERTGEIYLTAAQGCTCPAGLRGKHSCYHRAAATMLAA</sequence>
<reference evidence="4" key="1">
    <citation type="journal article" date="2019" name="Int. J. Syst. Evol. Microbiol.">
        <title>The Global Catalogue of Microorganisms (GCM) 10K type strain sequencing project: providing services to taxonomists for standard genome sequencing and annotation.</title>
        <authorList>
            <consortium name="The Broad Institute Genomics Platform"/>
            <consortium name="The Broad Institute Genome Sequencing Center for Infectious Disease"/>
            <person name="Wu L."/>
            <person name="Ma J."/>
        </authorList>
    </citation>
    <scope>NUCLEOTIDE SEQUENCE [LARGE SCALE GENOMIC DNA]</scope>
    <source>
        <strain evidence="4">JCM 17440</strain>
    </source>
</reference>
<keyword evidence="1" id="KW-0862">Zinc</keyword>
<keyword evidence="4" id="KW-1185">Reference proteome</keyword>
<evidence type="ECO:0000313" key="3">
    <source>
        <dbReference type="EMBL" id="GAA4226032.1"/>
    </source>
</evidence>
<name>A0ABP8BUI2_9ACTN</name>
<feature type="domain" description="SWIM-type" evidence="2">
    <location>
        <begin position="79"/>
        <end position="120"/>
    </location>
</feature>
<proteinExistence type="predicted"/>
<evidence type="ECO:0000256" key="1">
    <source>
        <dbReference type="PROSITE-ProRule" id="PRU00325"/>
    </source>
</evidence>
<protein>
    <recommendedName>
        <fullName evidence="2">SWIM-type domain-containing protein</fullName>
    </recommendedName>
</protein>
<comment type="caution">
    <text evidence="3">The sequence shown here is derived from an EMBL/GenBank/DDBJ whole genome shotgun (WGS) entry which is preliminary data.</text>
</comment>
<evidence type="ECO:0000259" key="2">
    <source>
        <dbReference type="PROSITE" id="PS50966"/>
    </source>
</evidence>
<dbReference type="Proteomes" id="UP001501710">
    <property type="component" value="Unassembled WGS sequence"/>
</dbReference>